<evidence type="ECO:0000259" key="1">
    <source>
        <dbReference type="PROSITE" id="PS51071"/>
    </source>
</evidence>
<comment type="caution">
    <text evidence="2">The sequence shown here is derived from an EMBL/GenBank/DDBJ whole genome shotgun (WGS) entry which is preliminary data.</text>
</comment>
<dbReference type="GO" id="GO:0003677">
    <property type="term" value="F:DNA binding"/>
    <property type="evidence" value="ECO:0007669"/>
    <property type="project" value="InterPro"/>
</dbReference>
<dbReference type="PROSITE" id="PS51071">
    <property type="entry name" value="HTH_RPIR"/>
    <property type="match status" value="1"/>
</dbReference>
<dbReference type="SUPFAM" id="SSF53697">
    <property type="entry name" value="SIS domain"/>
    <property type="match status" value="1"/>
</dbReference>
<sequence length="283" mass="30323">MERDLIAESLHPDSGLSQTAQRVARFIHANRALALASSAADLAQRLGTSDATVIRSVQAMGFDSLSDLRRTLIASLSQVTTPASALCRTMEEVGPDLDDAVSAILRTNADAIHALQTSTTRAQVAAAVRHLHPCTRIAIFGIGPSGGLADYVCRVLNRNGRTSFVIGTTGRAFADDLVQLRPGDGVAVMAYGTLYREIAVLFQEATRLSLPIVLITDRISEDDVPPATVIVSAMRGKEAHVALHAATVAVMEAIAFALSIGHRDGTIEALDRLNQFRRDLERF</sequence>
<dbReference type="InterPro" id="IPR046348">
    <property type="entry name" value="SIS_dom_sf"/>
</dbReference>
<dbReference type="Proteomes" id="UP000561066">
    <property type="component" value="Unassembled WGS sequence"/>
</dbReference>
<dbReference type="SUPFAM" id="SSF46689">
    <property type="entry name" value="Homeodomain-like"/>
    <property type="match status" value="1"/>
</dbReference>
<protein>
    <submittedName>
        <fullName evidence="2">MurR/RpiR family transcriptional regulator</fullName>
    </submittedName>
</protein>
<dbReference type="GO" id="GO:0097367">
    <property type="term" value="F:carbohydrate derivative binding"/>
    <property type="evidence" value="ECO:0007669"/>
    <property type="project" value="InterPro"/>
</dbReference>
<reference evidence="2 3" key="1">
    <citation type="submission" date="2020-04" db="EMBL/GenBank/DDBJ databases">
        <title>Description of novel Gluconacetobacter.</title>
        <authorList>
            <person name="Sombolestani A."/>
        </authorList>
    </citation>
    <scope>NUCLEOTIDE SEQUENCE [LARGE SCALE GENOMIC DNA]</scope>
    <source>
        <strain evidence="2 3">LMG 21312</strain>
    </source>
</reference>
<dbReference type="Pfam" id="PF01418">
    <property type="entry name" value="HTH_6"/>
    <property type="match status" value="1"/>
</dbReference>
<dbReference type="Gene3D" id="3.40.50.10490">
    <property type="entry name" value="Glucose-6-phosphate isomerase like protein, domain 1"/>
    <property type="match status" value="1"/>
</dbReference>
<dbReference type="InterPro" id="IPR047640">
    <property type="entry name" value="RpiR-like"/>
</dbReference>
<keyword evidence="3" id="KW-1185">Reference proteome</keyword>
<proteinExistence type="predicted"/>
<dbReference type="AlphaFoldDB" id="A0A7W4J9M7"/>
<dbReference type="InterPro" id="IPR000281">
    <property type="entry name" value="HTH_RpiR"/>
</dbReference>
<dbReference type="PANTHER" id="PTHR30514:SF18">
    <property type="entry name" value="RPIR-FAMILY TRANSCRIPTIONAL REGULATOR"/>
    <property type="match status" value="1"/>
</dbReference>
<dbReference type="RefSeq" id="WP_182944580.1">
    <property type="nucleotide sequence ID" value="NZ_JABEQH010000024.1"/>
</dbReference>
<dbReference type="InterPro" id="IPR009057">
    <property type="entry name" value="Homeodomain-like_sf"/>
</dbReference>
<dbReference type="Gene3D" id="1.10.10.10">
    <property type="entry name" value="Winged helix-like DNA-binding domain superfamily/Winged helix DNA-binding domain"/>
    <property type="match status" value="1"/>
</dbReference>
<name>A0A7W4J9M7_9PROT</name>
<dbReference type="PANTHER" id="PTHR30514">
    <property type="entry name" value="GLUCOKINASE"/>
    <property type="match status" value="1"/>
</dbReference>
<dbReference type="EMBL" id="JABEQH010000024">
    <property type="protein sequence ID" value="MBB2177235.1"/>
    <property type="molecule type" value="Genomic_DNA"/>
</dbReference>
<dbReference type="GO" id="GO:0003700">
    <property type="term" value="F:DNA-binding transcription factor activity"/>
    <property type="evidence" value="ECO:0007669"/>
    <property type="project" value="InterPro"/>
</dbReference>
<gene>
    <name evidence="2" type="ORF">HLH21_15085</name>
</gene>
<accession>A0A7W4J9M7</accession>
<organism evidence="2 3">
    <name type="scientific">Gluconacetobacter johannae</name>
    <dbReference type="NCBI Taxonomy" id="112140"/>
    <lineage>
        <taxon>Bacteria</taxon>
        <taxon>Pseudomonadati</taxon>
        <taxon>Pseudomonadota</taxon>
        <taxon>Alphaproteobacteria</taxon>
        <taxon>Acetobacterales</taxon>
        <taxon>Acetobacteraceae</taxon>
        <taxon>Gluconacetobacter</taxon>
    </lineage>
</organism>
<dbReference type="GO" id="GO:1901135">
    <property type="term" value="P:carbohydrate derivative metabolic process"/>
    <property type="evidence" value="ECO:0007669"/>
    <property type="project" value="InterPro"/>
</dbReference>
<evidence type="ECO:0000313" key="2">
    <source>
        <dbReference type="EMBL" id="MBB2177235.1"/>
    </source>
</evidence>
<dbReference type="CDD" id="cd04795">
    <property type="entry name" value="SIS"/>
    <property type="match status" value="1"/>
</dbReference>
<dbReference type="InterPro" id="IPR036388">
    <property type="entry name" value="WH-like_DNA-bd_sf"/>
</dbReference>
<evidence type="ECO:0000313" key="3">
    <source>
        <dbReference type="Proteomes" id="UP000561066"/>
    </source>
</evidence>
<feature type="domain" description="HTH rpiR-type" evidence="1">
    <location>
        <begin position="3"/>
        <end position="79"/>
    </location>
</feature>